<protein>
    <submittedName>
        <fullName evidence="2">Uncharacterized protein</fullName>
    </submittedName>
</protein>
<sequence>MNSNSTKNNNNNNIQKFTQYHTVQDGILCKLLTLQTPSSGNKIVIPILSHKTRLAHFFSLFPAESDNDPGENRSLRSSAIRLAGTLSDGEEKKEREKKAASQPKLPLSKHLRHLRISIGIIIIRIGLTIPFYETSTISKRKEKKNELFLSLFHHLMHTLQYHTIQ</sequence>
<feature type="compositionally biased region" description="Basic and acidic residues" evidence="1">
    <location>
        <begin position="89"/>
        <end position="99"/>
    </location>
</feature>
<evidence type="ECO:0000313" key="2">
    <source>
        <dbReference type="EMBL" id="RPB03703.1"/>
    </source>
</evidence>
<accession>A0A3N4K063</accession>
<feature type="region of interest" description="Disordered" evidence="1">
    <location>
        <begin position="83"/>
        <end position="104"/>
    </location>
</feature>
<dbReference type="EMBL" id="ML120361">
    <property type="protein sequence ID" value="RPB03703.1"/>
    <property type="molecule type" value="Genomic_DNA"/>
</dbReference>
<name>A0A3N4K063_9PEZI</name>
<dbReference type="AlphaFoldDB" id="A0A3N4K063"/>
<gene>
    <name evidence="2" type="ORF">L873DRAFT_92199</name>
</gene>
<evidence type="ECO:0000256" key="1">
    <source>
        <dbReference type="SAM" id="MobiDB-lite"/>
    </source>
</evidence>
<organism evidence="2 3">
    <name type="scientific">Choiromyces venosus 120613-1</name>
    <dbReference type="NCBI Taxonomy" id="1336337"/>
    <lineage>
        <taxon>Eukaryota</taxon>
        <taxon>Fungi</taxon>
        <taxon>Dikarya</taxon>
        <taxon>Ascomycota</taxon>
        <taxon>Pezizomycotina</taxon>
        <taxon>Pezizomycetes</taxon>
        <taxon>Pezizales</taxon>
        <taxon>Tuberaceae</taxon>
        <taxon>Choiromyces</taxon>
    </lineage>
</organism>
<proteinExistence type="predicted"/>
<evidence type="ECO:0000313" key="3">
    <source>
        <dbReference type="Proteomes" id="UP000276215"/>
    </source>
</evidence>
<dbReference type="Proteomes" id="UP000276215">
    <property type="component" value="Unassembled WGS sequence"/>
</dbReference>
<reference evidence="2 3" key="1">
    <citation type="journal article" date="2018" name="Nat. Ecol. Evol.">
        <title>Pezizomycetes genomes reveal the molecular basis of ectomycorrhizal truffle lifestyle.</title>
        <authorList>
            <person name="Murat C."/>
            <person name="Payen T."/>
            <person name="Noel B."/>
            <person name="Kuo A."/>
            <person name="Morin E."/>
            <person name="Chen J."/>
            <person name="Kohler A."/>
            <person name="Krizsan K."/>
            <person name="Balestrini R."/>
            <person name="Da Silva C."/>
            <person name="Montanini B."/>
            <person name="Hainaut M."/>
            <person name="Levati E."/>
            <person name="Barry K.W."/>
            <person name="Belfiori B."/>
            <person name="Cichocki N."/>
            <person name="Clum A."/>
            <person name="Dockter R.B."/>
            <person name="Fauchery L."/>
            <person name="Guy J."/>
            <person name="Iotti M."/>
            <person name="Le Tacon F."/>
            <person name="Lindquist E.A."/>
            <person name="Lipzen A."/>
            <person name="Malagnac F."/>
            <person name="Mello A."/>
            <person name="Molinier V."/>
            <person name="Miyauchi S."/>
            <person name="Poulain J."/>
            <person name="Riccioni C."/>
            <person name="Rubini A."/>
            <person name="Sitrit Y."/>
            <person name="Splivallo R."/>
            <person name="Traeger S."/>
            <person name="Wang M."/>
            <person name="Zifcakova L."/>
            <person name="Wipf D."/>
            <person name="Zambonelli A."/>
            <person name="Paolocci F."/>
            <person name="Nowrousian M."/>
            <person name="Ottonello S."/>
            <person name="Baldrian P."/>
            <person name="Spatafora J.W."/>
            <person name="Henrissat B."/>
            <person name="Nagy L.G."/>
            <person name="Aury J.M."/>
            <person name="Wincker P."/>
            <person name="Grigoriev I.V."/>
            <person name="Bonfante P."/>
            <person name="Martin F.M."/>
        </authorList>
    </citation>
    <scope>NUCLEOTIDE SEQUENCE [LARGE SCALE GENOMIC DNA]</scope>
    <source>
        <strain evidence="2 3">120613-1</strain>
    </source>
</reference>
<keyword evidence="3" id="KW-1185">Reference proteome</keyword>